<organism evidence="2 3">
    <name type="scientific">Armillaria ostoyae</name>
    <name type="common">Armillaria root rot fungus</name>
    <dbReference type="NCBI Taxonomy" id="47428"/>
    <lineage>
        <taxon>Eukaryota</taxon>
        <taxon>Fungi</taxon>
        <taxon>Dikarya</taxon>
        <taxon>Basidiomycota</taxon>
        <taxon>Agaricomycotina</taxon>
        <taxon>Agaricomycetes</taxon>
        <taxon>Agaricomycetidae</taxon>
        <taxon>Agaricales</taxon>
        <taxon>Marasmiineae</taxon>
        <taxon>Physalacriaceae</taxon>
        <taxon>Armillaria</taxon>
    </lineage>
</organism>
<proteinExistence type="predicted"/>
<keyword evidence="1" id="KW-1133">Transmembrane helix</keyword>
<evidence type="ECO:0000256" key="1">
    <source>
        <dbReference type="SAM" id="Phobius"/>
    </source>
</evidence>
<dbReference type="Proteomes" id="UP000219338">
    <property type="component" value="Unassembled WGS sequence"/>
</dbReference>
<evidence type="ECO:0000313" key="2">
    <source>
        <dbReference type="EMBL" id="SJL08644.1"/>
    </source>
</evidence>
<feature type="transmembrane region" description="Helical" evidence="1">
    <location>
        <begin position="558"/>
        <end position="578"/>
    </location>
</feature>
<keyword evidence="1" id="KW-0472">Membrane</keyword>
<dbReference type="OMA" id="FVWEESS"/>
<dbReference type="EMBL" id="FUEG01000009">
    <property type="protein sequence ID" value="SJL08644.1"/>
    <property type="molecule type" value="Genomic_DNA"/>
</dbReference>
<gene>
    <name evidence="2" type="ORF">ARMOST_12011</name>
</gene>
<protein>
    <submittedName>
        <fullName evidence="2">Uncharacterized protein</fullName>
    </submittedName>
</protein>
<feature type="transmembrane region" description="Helical" evidence="1">
    <location>
        <begin position="40"/>
        <end position="65"/>
    </location>
</feature>
<feature type="transmembrane region" description="Helical" evidence="1">
    <location>
        <begin position="85"/>
        <end position="105"/>
    </location>
</feature>
<reference evidence="3" key="1">
    <citation type="journal article" date="2017" name="Nat. Ecol. Evol.">
        <title>Genome expansion and lineage-specific genetic innovations in the forest pathogenic fungi Armillaria.</title>
        <authorList>
            <person name="Sipos G."/>
            <person name="Prasanna A.N."/>
            <person name="Walter M.C."/>
            <person name="O'Connor E."/>
            <person name="Balint B."/>
            <person name="Krizsan K."/>
            <person name="Kiss B."/>
            <person name="Hess J."/>
            <person name="Varga T."/>
            <person name="Slot J."/>
            <person name="Riley R."/>
            <person name="Boka B."/>
            <person name="Rigling D."/>
            <person name="Barry K."/>
            <person name="Lee J."/>
            <person name="Mihaltcheva S."/>
            <person name="LaButti K."/>
            <person name="Lipzen A."/>
            <person name="Waldron R."/>
            <person name="Moloney N.M."/>
            <person name="Sperisen C."/>
            <person name="Kredics L."/>
            <person name="Vagvoelgyi C."/>
            <person name="Patrignani A."/>
            <person name="Fitzpatrick D."/>
            <person name="Nagy I."/>
            <person name="Doyle S."/>
            <person name="Anderson J.B."/>
            <person name="Grigoriev I.V."/>
            <person name="Gueldener U."/>
            <person name="Muensterkoetter M."/>
            <person name="Nagy L.G."/>
        </authorList>
    </citation>
    <scope>NUCLEOTIDE SEQUENCE [LARGE SCALE GENOMIC DNA]</scope>
    <source>
        <strain evidence="3">C18/9</strain>
    </source>
</reference>
<accession>A0A284RIQ5</accession>
<keyword evidence="1" id="KW-0812">Transmembrane</keyword>
<feature type="transmembrane region" description="Helical" evidence="1">
    <location>
        <begin position="143"/>
        <end position="164"/>
    </location>
</feature>
<keyword evidence="3" id="KW-1185">Reference proteome</keyword>
<evidence type="ECO:0000313" key="3">
    <source>
        <dbReference type="Proteomes" id="UP000219338"/>
    </source>
</evidence>
<sequence>MPAGETNAFLDGSDPMKDSSQQNLVVTLERTQVLRTSHRLFTLQILHALLLLITLIILVVGIFHWEHNAYIDSSQAGNVASYITLGFQIFFTVSVISLSVLSRAFTVDEAIRHPRTLVDLDARIQAWGGLGNVFTNWREIRNLGFLSSLISLYFITGAGVHLAGSSVLGVEIYNQTKSWDSVPKQATSHQGRYLDPFPMESRTVQDYFTNTSLGWPTRDIDMFISYVNNTRTQGLQWTLVHDLPGNPGFSYDIIYVNSTRMQVTCGQPSANVEAFLVPAGSNDTSSATAFDPNSVDDTMDMWISVSMNSTPPYSDSAVNFSTYWDIHNNHSKVVLHPWTLKESLGFPSHHQILFAWATTDRSAILLDSTRRNGTTYNFTVGYVQVFGCSLTLNHTIVGVTETLKLSDSDTPPKVDRHEYTEFVWEESSSERLANTFLTVFSPIPDPGDGMEWRDLGHTVAEKVLAMGLVNTTTWEAKYMRVTDLEEWIQGLFASWVWSIWQGCDYPYLLTSDSGEICGNFHSSYGHTTMAEDTGDTPQLVNAGFTRTLEKGRLQNFRWRSAVAFVCSVVLCMLSFLLLGTKTDLPRGAPLREARLVEDVYLMVDSEVPSTVKKHGIGIPLKYGINEDESHWKLDVDSTRVKGH</sequence>
<dbReference type="AlphaFoldDB" id="A0A284RIQ5"/>
<dbReference type="OrthoDB" id="3021452at2759"/>
<name>A0A284RIQ5_ARMOS</name>